<gene>
    <name evidence="3" type="ORF">K7432_012593</name>
</gene>
<evidence type="ECO:0000313" key="3">
    <source>
        <dbReference type="EMBL" id="KAK9696209.1"/>
    </source>
</evidence>
<accession>A0ABR2VS19</accession>
<dbReference type="Proteomes" id="UP001479436">
    <property type="component" value="Unassembled WGS sequence"/>
</dbReference>
<dbReference type="EMBL" id="JASJQH010007992">
    <property type="protein sequence ID" value="KAK9696209.1"/>
    <property type="molecule type" value="Genomic_DNA"/>
</dbReference>
<protein>
    <recommendedName>
        <fullName evidence="5">Late embryogenesis abundant protein LEA-2 subgroup domain-containing protein</fullName>
    </recommendedName>
</protein>
<evidence type="ECO:0000256" key="2">
    <source>
        <dbReference type="SAM" id="Phobius"/>
    </source>
</evidence>
<feature type="region of interest" description="Disordered" evidence="1">
    <location>
        <begin position="144"/>
        <end position="165"/>
    </location>
</feature>
<evidence type="ECO:0008006" key="5">
    <source>
        <dbReference type="Google" id="ProtNLM"/>
    </source>
</evidence>
<reference evidence="3 4" key="1">
    <citation type="submission" date="2023-04" db="EMBL/GenBank/DDBJ databases">
        <title>Genome of Basidiobolus ranarum AG-B5.</title>
        <authorList>
            <person name="Stajich J.E."/>
            <person name="Carter-House D."/>
            <person name="Gryganskyi A."/>
        </authorList>
    </citation>
    <scope>NUCLEOTIDE SEQUENCE [LARGE SCALE GENOMIC DNA]</scope>
    <source>
        <strain evidence="3 4">AG-B5</strain>
    </source>
</reference>
<evidence type="ECO:0000313" key="4">
    <source>
        <dbReference type="Proteomes" id="UP001479436"/>
    </source>
</evidence>
<evidence type="ECO:0000256" key="1">
    <source>
        <dbReference type="SAM" id="MobiDB-lite"/>
    </source>
</evidence>
<keyword evidence="2" id="KW-0812">Transmembrane</keyword>
<keyword evidence="2" id="KW-1133">Transmembrane helix</keyword>
<feature type="transmembrane region" description="Helical" evidence="2">
    <location>
        <begin position="204"/>
        <end position="222"/>
    </location>
</feature>
<sequence length="375" mass="41816">MSQYPIKYYESHNPMNREVKYARNGVPANTPQSDPRVIREYSSHGSLRAMNRYPPSAQFQAQYSPQQRPPQHKQSVYARSGYPSTAGFSHGQKPYPAPHGYSQRPFEGYGDTSSYVHSAAASETLYKNPGILRGVTASTLNPQHKADAAPLPTGLPENEETDLMNSKKGEIEKLEDEGSISKKKRKGVRPCCCCPGCCSRKVCVIVTFLICILVGVVIWLLYPKVPSSSIETIQLSGTPQVNNEQLPYFFNATLMIRVSMNNYNLIPISLSKLEAVGYDSNTNSEIGRGIAENVSLPGQRVTSFEFPYVLTYFFGNVSDPTWIHLARSCVPTLVNFPDRSAMAVRFMASMWFPILSWTGWVPKVTYQGNFVCPEP</sequence>
<name>A0ABR2VS19_9FUNG</name>
<proteinExistence type="predicted"/>
<comment type="caution">
    <text evidence="3">The sequence shown here is derived from an EMBL/GenBank/DDBJ whole genome shotgun (WGS) entry which is preliminary data.</text>
</comment>
<keyword evidence="4" id="KW-1185">Reference proteome</keyword>
<feature type="region of interest" description="Disordered" evidence="1">
    <location>
        <begin position="58"/>
        <end position="106"/>
    </location>
</feature>
<organism evidence="3 4">
    <name type="scientific">Basidiobolus ranarum</name>
    <dbReference type="NCBI Taxonomy" id="34480"/>
    <lineage>
        <taxon>Eukaryota</taxon>
        <taxon>Fungi</taxon>
        <taxon>Fungi incertae sedis</taxon>
        <taxon>Zoopagomycota</taxon>
        <taxon>Entomophthoromycotina</taxon>
        <taxon>Basidiobolomycetes</taxon>
        <taxon>Basidiobolales</taxon>
        <taxon>Basidiobolaceae</taxon>
        <taxon>Basidiobolus</taxon>
    </lineage>
</organism>
<keyword evidence="2" id="KW-0472">Membrane</keyword>